<dbReference type="Proteomes" id="UP000886689">
    <property type="component" value="Unassembled WGS sequence"/>
</dbReference>
<dbReference type="InterPro" id="IPR009057">
    <property type="entry name" value="Homeodomain-like_sf"/>
</dbReference>
<dbReference type="SMART" id="SM00382">
    <property type="entry name" value="AAA"/>
    <property type="match status" value="1"/>
</dbReference>
<evidence type="ECO:0000313" key="11">
    <source>
        <dbReference type="EMBL" id="MBK8522728.1"/>
    </source>
</evidence>
<evidence type="ECO:0000256" key="3">
    <source>
        <dbReference type="ARBA" id="ARBA00022840"/>
    </source>
</evidence>
<dbReference type="InterPro" id="IPR011006">
    <property type="entry name" value="CheY-like_superfamily"/>
</dbReference>
<dbReference type="GO" id="GO:0006355">
    <property type="term" value="P:regulation of DNA-templated transcription"/>
    <property type="evidence" value="ECO:0007669"/>
    <property type="project" value="InterPro"/>
</dbReference>
<dbReference type="InterPro" id="IPR025944">
    <property type="entry name" value="Sigma_54_int_dom_CS"/>
</dbReference>
<dbReference type="SUPFAM" id="SSF52540">
    <property type="entry name" value="P-loop containing nucleoside triphosphate hydrolases"/>
    <property type="match status" value="1"/>
</dbReference>
<dbReference type="Pfam" id="PF00072">
    <property type="entry name" value="Response_reg"/>
    <property type="match status" value="1"/>
</dbReference>
<dbReference type="Gene3D" id="1.10.10.60">
    <property type="entry name" value="Homeodomain-like"/>
    <property type="match status" value="1"/>
</dbReference>
<evidence type="ECO:0000256" key="4">
    <source>
        <dbReference type="ARBA" id="ARBA00023012"/>
    </source>
</evidence>
<keyword evidence="5" id="KW-0805">Transcription regulation</keyword>
<feature type="modified residue" description="4-aspartylphosphate" evidence="8">
    <location>
        <position position="62"/>
    </location>
</feature>
<dbReference type="SUPFAM" id="SSF46689">
    <property type="entry name" value="Homeodomain-like"/>
    <property type="match status" value="1"/>
</dbReference>
<dbReference type="PROSITE" id="PS00675">
    <property type="entry name" value="SIGMA54_INTERACT_1"/>
    <property type="match status" value="1"/>
</dbReference>
<dbReference type="Pfam" id="PF00158">
    <property type="entry name" value="Sigma54_activat"/>
    <property type="match status" value="1"/>
</dbReference>
<evidence type="ECO:0000256" key="8">
    <source>
        <dbReference type="PROSITE-ProRule" id="PRU00169"/>
    </source>
</evidence>
<dbReference type="Pfam" id="PF25601">
    <property type="entry name" value="AAA_lid_14"/>
    <property type="match status" value="1"/>
</dbReference>
<sequence length="467" mass="50999">MSFAAMLQPTSAHVLVVDDDPDLLRLLSLRLRATGYRVTAVDSAESALSRVAVERPDLVLSDVRLPGRDGLALFDELRERHPSLPVILLTAHGTIPDAVAATARGVFGYLTKPFDSQALLEKIRQALSLSPAAPAGSDTGDDGWREEIVCRSKCMVELLEEARLVAASDASVLIQGESGSGKELLARAIHRASSRAAKPFIAVNCGAIPEALLESELFGHEKGAFTGATAKHIGLFQAADGGTLFLDEIGDMPLPLQVKLLRVLQERAVRPVGATISVPIDVRILSATHRDLDVAMLDGHFREDLFYRLNVVSLTLPALERRREDIPLLAGHFLHLLVSKYRKPLNGFAPDAMEALATAPWPGNVRQLYNVVEQVCALSTSPLIPLALVQRALRVRSNEVLSYAEAKLRFERDYLVQLLKLTDGNVSDAARLADRNRTEFYRLLQKHELAPALFRGDTEDVASGRRG</sequence>
<dbReference type="InterPro" id="IPR025943">
    <property type="entry name" value="Sigma_54_int_dom_ATP-bd_2"/>
</dbReference>
<evidence type="ECO:0000256" key="6">
    <source>
        <dbReference type="ARBA" id="ARBA00023125"/>
    </source>
</evidence>
<dbReference type="GO" id="GO:0005524">
    <property type="term" value="F:ATP binding"/>
    <property type="evidence" value="ECO:0007669"/>
    <property type="project" value="UniProtKB-KW"/>
</dbReference>
<dbReference type="Gene3D" id="1.10.8.60">
    <property type="match status" value="1"/>
</dbReference>
<dbReference type="FunFam" id="3.40.50.300:FF:000006">
    <property type="entry name" value="DNA-binding transcriptional regulator NtrC"/>
    <property type="match status" value="1"/>
</dbReference>
<keyword evidence="7" id="KW-0804">Transcription</keyword>
<evidence type="ECO:0000256" key="1">
    <source>
        <dbReference type="ARBA" id="ARBA00022553"/>
    </source>
</evidence>
<keyword evidence="6" id="KW-0238">DNA-binding</keyword>
<dbReference type="Gene3D" id="3.40.50.2300">
    <property type="match status" value="1"/>
</dbReference>
<accession>A0A9D7JZJ7</accession>
<dbReference type="InterPro" id="IPR025662">
    <property type="entry name" value="Sigma_54_int_dom_ATP-bd_1"/>
</dbReference>
<dbReference type="GO" id="GO:0000160">
    <property type="term" value="P:phosphorelay signal transduction system"/>
    <property type="evidence" value="ECO:0007669"/>
    <property type="project" value="UniProtKB-KW"/>
</dbReference>
<dbReference type="InterPro" id="IPR002078">
    <property type="entry name" value="Sigma_54_int"/>
</dbReference>
<evidence type="ECO:0000256" key="2">
    <source>
        <dbReference type="ARBA" id="ARBA00022741"/>
    </source>
</evidence>
<organism evidence="11 12">
    <name type="scientific">Candidatus Proximibacter danicus</name>
    <dbReference type="NCBI Taxonomy" id="2954365"/>
    <lineage>
        <taxon>Bacteria</taxon>
        <taxon>Pseudomonadati</taxon>
        <taxon>Pseudomonadota</taxon>
        <taxon>Betaproteobacteria</taxon>
        <taxon>Candidatus Proximibacter</taxon>
    </lineage>
</organism>
<dbReference type="PROSITE" id="PS00676">
    <property type="entry name" value="SIGMA54_INTERACT_2"/>
    <property type="match status" value="1"/>
</dbReference>
<dbReference type="PANTHER" id="PTHR32071">
    <property type="entry name" value="TRANSCRIPTIONAL REGULATORY PROTEIN"/>
    <property type="match status" value="1"/>
</dbReference>
<evidence type="ECO:0000256" key="5">
    <source>
        <dbReference type="ARBA" id="ARBA00023015"/>
    </source>
</evidence>
<dbReference type="PROSITE" id="PS50110">
    <property type="entry name" value="RESPONSE_REGULATORY"/>
    <property type="match status" value="1"/>
</dbReference>
<dbReference type="FunFam" id="3.40.50.2300:FF:000018">
    <property type="entry name" value="DNA-binding transcriptional regulator NtrC"/>
    <property type="match status" value="1"/>
</dbReference>
<feature type="domain" description="Sigma-54 factor interaction" evidence="9">
    <location>
        <begin position="148"/>
        <end position="377"/>
    </location>
</feature>
<reference evidence="11" key="1">
    <citation type="submission" date="2020-10" db="EMBL/GenBank/DDBJ databases">
        <title>Connecting structure to function with the recovery of over 1000 high-quality activated sludge metagenome-assembled genomes encoding full-length rRNA genes using long-read sequencing.</title>
        <authorList>
            <person name="Singleton C.M."/>
            <person name="Petriglieri F."/>
            <person name="Kristensen J.M."/>
            <person name="Kirkegaard R.H."/>
            <person name="Michaelsen T.Y."/>
            <person name="Andersen M.H."/>
            <person name="Karst S.M."/>
            <person name="Dueholm M.S."/>
            <person name="Nielsen P.H."/>
            <person name="Albertsen M."/>
        </authorList>
    </citation>
    <scope>NUCLEOTIDE SEQUENCE</scope>
    <source>
        <strain evidence="11">Hirt_18-Q3-R61-65_BATAC.395</strain>
    </source>
</reference>
<dbReference type="InterPro" id="IPR003593">
    <property type="entry name" value="AAA+_ATPase"/>
</dbReference>
<keyword evidence="4" id="KW-0902">Two-component regulatory system</keyword>
<dbReference type="InterPro" id="IPR001789">
    <property type="entry name" value="Sig_transdc_resp-reg_receiver"/>
</dbReference>
<dbReference type="CDD" id="cd00009">
    <property type="entry name" value="AAA"/>
    <property type="match status" value="1"/>
</dbReference>
<keyword evidence="2" id="KW-0547">Nucleotide-binding</keyword>
<dbReference type="InterPro" id="IPR027417">
    <property type="entry name" value="P-loop_NTPase"/>
</dbReference>
<dbReference type="InterPro" id="IPR058031">
    <property type="entry name" value="AAA_lid_NorR"/>
</dbReference>
<evidence type="ECO:0000256" key="7">
    <source>
        <dbReference type="ARBA" id="ARBA00023163"/>
    </source>
</evidence>
<dbReference type="SMART" id="SM00448">
    <property type="entry name" value="REC"/>
    <property type="match status" value="1"/>
</dbReference>
<dbReference type="SUPFAM" id="SSF52172">
    <property type="entry name" value="CheY-like"/>
    <property type="match status" value="1"/>
</dbReference>
<dbReference type="AlphaFoldDB" id="A0A9D7JZJ7"/>
<dbReference type="PROSITE" id="PS50045">
    <property type="entry name" value="SIGMA54_INTERACT_4"/>
    <property type="match status" value="1"/>
</dbReference>
<name>A0A9D7JZJ7_9PROT</name>
<keyword evidence="1 8" id="KW-0597">Phosphoprotein</keyword>
<dbReference type="PROSITE" id="PS00688">
    <property type="entry name" value="SIGMA54_INTERACT_3"/>
    <property type="match status" value="1"/>
</dbReference>
<feature type="domain" description="Response regulatory" evidence="10">
    <location>
        <begin position="13"/>
        <end position="127"/>
    </location>
</feature>
<dbReference type="Gene3D" id="3.40.50.300">
    <property type="entry name" value="P-loop containing nucleotide triphosphate hydrolases"/>
    <property type="match status" value="1"/>
</dbReference>
<evidence type="ECO:0000259" key="10">
    <source>
        <dbReference type="PROSITE" id="PS50110"/>
    </source>
</evidence>
<gene>
    <name evidence="11" type="ORF">IPL58_00475</name>
</gene>
<comment type="caution">
    <text evidence="11">The sequence shown here is derived from an EMBL/GenBank/DDBJ whole genome shotgun (WGS) entry which is preliminary data.</text>
</comment>
<protein>
    <submittedName>
        <fullName evidence="11">Sigma 54-interacting transcriptional regulator</fullName>
    </submittedName>
</protein>
<evidence type="ECO:0000259" key="9">
    <source>
        <dbReference type="PROSITE" id="PS50045"/>
    </source>
</evidence>
<proteinExistence type="predicted"/>
<dbReference type="GO" id="GO:0003677">
    <property type="term" value="F:DNA binding"/>
    <property type="evidence" value="ECO:0007669"/>
    <property type="project" value="UniProtKB-KW"/>
</dbReference>
<dbReference type="PANTHER" id="PTHR32071:SF116">
    <property type="entry name" value="TRANSCRIPTIONAL REGULATORY PROTEIN GLRR"/>
    <property type="match status" value="1"/>
</dbReference>
<evidence type="ECO:0000313" key="12">
    <source>
        <dbReference type="Proteomes" id="UP000886689"/>
    </source>
</evidence>
<dbReference type="EMBL" id="JADJUC010000001">
    <property type="protein sequence ID" value="MBK8522728.1"/>
    <property type="molecule type" value="Genomic_DNA"/>
</dbReference>
<keyword evidence="3" id="KW-0067">ATP-binding</keyword>